<dbReference type="Proteomes" id="UP001501475">
    <property type="component" value="Unassembled WGS sequence"/>
</dbReference>
<reference evidence="1 2" key="1">
    <citation type="journal article" date="2019" name="Int. J. Syst. Evol. Microbiol.">
        <title>The Global Catalogue of Microorganisms (GCM) 10K type strain sequencing project: providing services to taxonomists for standard genome sequencing and annotation.</title>
        <authorList>
            <consortium name="The Broad Institute Genomics Platform"/>
            <consortium name="The Broad Institute Genome Sequencing Center for Infectious Disease"/>
            <person name="Wu L."/>
            <person name="Ma J."/>
        </authorList>
    </citation>
    <scope>NUCLEOTIDE SEQUENCE [LARGE SCALE GENOMIC DNA]</scope>
    <source>
        <strain evidence="1 2">JCM 15591</strain>
    </source>
</reference>
<comment type="caution">
    <text evidence="1">The sequence shown here is derived from an EMBL/GenBank/DDBJ whole genome shotgun (WGS) entry which is preliminary data.</text>
</comment>
<organism evidence="1 2">
    <name type="scientific">Nostocoides vanveenii</name>
    <dbReference type="NCBI Taxonomy" id="330835"/>
    <lineage>
        <taxon>Bacteria</taxon>
        <taxon>Bacillati</taxon>
        <taxon>Actinomycetota</taxon>
        <taxon>Actinomycetes</taxon>
        <taxon>Micrococcales</taxon>
        <taxon>Intrasporangiaceae</taxon>
        <taxon>Nostocoides</taxon>
    </lineage>
</organism>
<keyword evidence="2" id="KW-1185">Reference proteome</keyword>
<gene>
    <name evidence="1" type="ORF">GCM10009810_20970</name>
</gene>
<sequence>MCPDRHICPTLTAGSTGVLLDTRLRFGATITGTVTGPLGKPLGELWVRLYGEEFPFETLSGPDDIVKAYTDAAGRYVFKRVMSGEYRPAFTLDGAQPVTVVATKYTKIDFVVPDSVLP</sequence>
<evidence type="ECO:0000313" key="1">
    <source>
        <dbReference type="EMBL" id="GAA1761269.1"/>
    </source>
</evidence>
<dbReference type="InterPro" id="IPR013784">
    <property type="entry name" value="Carb-bd-like_fold"/>
</dbReference>
<accession>A0ABN2KRC0</accession>
<evidence type="ECO:0000313" key="2">
    <source>
        <dbReference type="Proteomes" id="UP001501475"/>
    </source>
</evidence>
<dbReference type="Gene3D" id="2.60.40.1120">
    <property type="entry name" value="Carboxypeptidase-like, regulatory domain"/>
    <property type="match status" value="1"/>
</dbReference>
<name>A0ABN2KRC0_9MICO</name>
<dbReference type="SUPFAM" id="SSF49452">
    <property type="entry name" value="Starch-binding domain-like"/>
    <property type="match status" value="1"/>
</dbReference>
<proteinExistence type="predicted"/>
<evidence type="ECO:0008006" key="3">
    <source>
        <dbReference type="Google" id="ProtNLM"/>
    </source>
</evidence>
<protein>
    <recommendedName>
        <fullName evidence="3">Carboxypeptidase regulatory-like domain-containing protein</fullName>
    </recommendedName>
</protein>
<dbReference type="EMBL" id="BAAAPN010000047">
    <property type="protein sequence ID" value="GAA1761269.1"/>
    <property type="molecule type" value="Genomic_DNA"/>
</dbReference>